<dbReference type="InterPro" id="IPR036300">
    <property type="entry name" value="MIR_dom_sf"/>
</dbReference>
<dbReference type="InterPro" id="IPR027005">
    <property type="entry name" value="PMT-like"/>
</dbReference>
<dbReference type="InterPro" id="IPR032421">
    <property type="entry name" value="PMT_4TMC"/>
</dbReference>
<comment type="catalytic activity">
    <reaction evidence="9">
        <text>a di-trans,poly-cis-dolichyl beta-D-mannosyl phosphate + L-threonyl-[protein] = 3-O-(alpha-D-mannosyl)-L-threonyl-[protein] + a di-trans,poly-cis-dolichyl phosphate + H(+)</text>
        <dbReference type="Rhea" id="RHEA:53396"/>
        <dbReference type="Rhea" id="RHEA-COMP:11060"/>
        <dbReference type="Rhea" id="RHEA-COMP:13547"/>
        <dbReference type="Rhea" id="RHEA-COMP:19498"/>
        <dbReference type="Rhea" id="RHEA-COMP:19501"/>
        <dbReference type="ChEBI" id="CHEBI:15378"/>
        <dbReference type="ChEBI" id="CHEBI:30013"/>
        <dbReference type="ChEBI" id="CHEBI:57683"/>
        <dbReference type="ChEBI" id="CHEBI:58211"/>
        <dbReference type="ChEBI" id="CHEBI:137323"/>
        <dbReference type="EC" id="2.4.1.109"/>
    </reaction>
</comment>
<feature type="transmembrane region" description="Helical" evidence="9">
    <location>
        <begin position="128"/>
        <end position="146"/>
    </location>
</feature>
<keyword evidence="8 9" id="KW-0472">Membrane</keyword>
<evidence type="ECO:0000256" key="4">
    <source>
        <dbReference type="ARBA" id="ARBA00022676"/>
    </source>
</evidence>
<comment type="function">
    <text evidence="9">Transfers mannose from Dol-P-mannose to Ser or Thr residues on proteins.</text>
</comment>
<evidence type="ECO:0000256" key="5">
    <source>
        <dbReference type="ARBA" id="ARBA00022679"/>
    </source>
</evidence>
<comment type="catalytic activity">
    <reaction evidence="9">
        <text>a di-trans,poly-cis-dolichyl beta-D-mannosyl phosphate + L-seryl-[protein] = 3-O-(alpha-D-mannosyl)-L-seryl-[protein] + a di-trans,poly-cis-dolichyl phosphate + H(+)</text>
        <dbReference type="Rhea" id="RHEA:17377"/>
        <dbReference type="Rhea" id="RHEA-COMP:9863"/>
        <dbReference type="Rhea" id="RHEA-COMP:13546"/>
        <dbReference type="Rhea" id="RHEA-COMP:19498"/>
        <dbReference type="Rhea" id="RHEA-COMP:19501"/>
        <dbReference type="ChEBI" id="CHEBI:15378"/>
        <dbReference type="ChEBI" id="CHEBI:29999"/>
        <dbReference type="ChEBI" id="CHEBI:57683"/>
        <dbReference type="ChEBI" id="CHEBI:58211"/>
        <dbReference type="ChEBI" id="CHEBI:137321"/>
        <dbReference type="EC" id="2.4.1.109"/>
    </reaction>
</comment>
<sequence length="736" mass="86178">MSATTSVEIEKEDDSLDYSKFNSVNLLGKGLPDSPITYNRYCLLVTFIALVVRLVKITFPSAVVFDEVHFGKFASYYLERRFFFDVHPPLAKLFFALIGYLANYSGYFKFDYVGQSYIEDGAVVAPYVAYRVVNAILGTLIVPLIFNSLKELNCFAITCAFGSLLFALDNAQVCQTRFIFLDTLLLLSISATLYSYIRYYKCEITHGKSFTREWYIWLIQTGIYLSCAISCKYVGVMTYATIGIAVCYNLWQLFCQSKSTSLRLFMRYFIQKLNYLVMLPFLLYLFWFWIHFQILIYDSEESEFLSEAFQDSLIPNKAFLDHHDQFNVRFFDKITIRHDFSEIFLSVDDVTNNTLLGTYVTNDKVIWQIIPEHDCEDFGCDSVLTLNTNVKFKNIYSGKYLSSNNMLNDPTDVRGETTNFTMVDKDVADTYMYEHTLFNLLPLREIDYGHVVSSNKTAFKIFNTGVECTIYMDNKTNSDSYNDEQLIMANMDLNRIGFAYNDWKIDRIIDIDKERKDEATERKFKEYPFFSKWSELQNAMFMYNNDLSSEHDFASQPSSWPLCLSGVLYWTKAEDRDQIYFIGNIIAWWLEAATLLIYVVIIMIDILLPSWVIGLVTCEMREVFFGPLAFLFIGWACHYFPFYLMERQKFLHHYLPAQMIGCLFTAIFWEALLQTNKTKQEDYTRLGRRLYSFYMFLLVPIISCFVFYAPIIYGWPTLEPEQIQQRELLDIHLNFT</sequence>
<feature type="transmembrane region" description="Helical" evidence="9">
    <location>
        <begin position="38"/>
        <end position="55"/>
    </location>
</feature>
<gene>
    <name evidence="12" type="ORF">KABA2_04S06028</name>
</gene>
<evidence type="ECO:0000313" key="13">
    <source>
        <dbReference type="Proteomes" id="UP000644660"/>
    </source>
</evidence>
<feature type="transmembrane region" description="Helical" evidence="9">
    <location>
        <begin position="153"/>
        <end position="171"/>
    </location>
</feature>
<dbReference type="Proteomes" id="UP000644660">
    <property type="component" value="Unassembled WGS sequence"/>
</dbReference>
<organism evidence="12 13">
    <name type="scientific">Maudiozyma barnettii</name>
    <dbReference type="NCBI Taxonomy" id="61262"/>
    <lineage>
        <taxon>Eukaryota</taxon>
        <taxon>Fungi</taxon>
        <taxon>Dikarya</taxon>
        <taxon>Ascomycota</taxon>
        <taxon>Saccharomycotina</taxon>
        <taxon>Saccharomycetes</taxon>
        <taxon>Saccharomycetales</taxon>
        <taxon>Saccharomycetaceae</taxon>
        <taxon>Maudiozyma</taxon>
    </lineage>
</organism>
<evidence type="ECO:0000256" key="2">
    <source>
        <dbReference type="ARBA" id="ARBA00004922"/>
    </source>
</evidence>
<keyword evidence="13" id="KW-1185">Reference proteome</keyword>
<dbReference type="GO" id="GO:0004169">
    <property type="term" value="F:dolichyl-phosphate-mannose-protein mannosyltransferase activity"/>
    <property type="evidence" value="ECO:0007669"/>
    <property type="project" value="UniProtKB-UniRule"/>
</dbReference>
<dbReference type="OrthoDB" id="292747at2759"/>
<evidence type="ECO:0000256" key="3">
    <source>
        <dbReference type="ARBA" id="ARBA00007222"/>
    </source>
</evidence>
<dbReference type="UniPathway" id="UPA00378"/>
<keyword evidence="5 9" id="KW-0808">Transferase</keyword>
<dbReference type="AlphaFoldDB" id="A0A8H2VF72"/>
<comment type="pathway">
    <text evidence="2 9">Protein modification; protein glycosylation.</text>
</comment>
<accession>A0A8H2VF72</accession>
<evidence type="ECO:0000313" key="12">
    <source>
        <dbReference type="EMBL" id="CAB4254427.1"/>
    </source>
</evidence>
<dbReference type="GO" id="GO:0005789">
    <property type="term" value="C:endoplasmic reticulum membrane"/>
    <property type="evidence" value="ECO:0007669"/>
    <property type="project" value="UniProtKB-SubCell"/>
</dbReference>
<dbReference type="Pfam" id="PF16192">
    <property type="entry name" value="PMT_4TMC"/>
    <property type="match status" value="1"/>
</dbReference>
<evidence type="ECO:0000259" key="11">
    <source>
        <dbReference type="Pfam" id="PF16192"/>
    </source>
</evidence>
<proteinExistence type="inferred from homology"/>
<evidence type="ECO:0000256" key="1">
    <source>
        <dbReference type="ARBA" id="ARBA00004127"/>
    </source>
</evidence>
<evidence type="ECO:0000259" key="10">
    <source>
        <dbReference type="Pfam" id="PF02366"/>
    </source>
</evidence>
<feature type="transmembrane region" description="Helical" evidence="9">
    <location>
        <begin position="90"/>
        <end position="108"/>
    </location>
</feature>
<evidence type="ECO:0000256" key="9">
    <source>
        <dbReference type="RuleBase" id="RU367007"/>
    </source>
</evidence>
<dbReference type="GeneID" id="64857421"/>
<keyword evidence="9" id="KW-0256">Endoplasmic reticulum</keyword>
<name>A0A8H2VF72_9SACH</name>
<feature type="transmembrane region" description="Helical" evidence="9">
    <location>
        <begin position="177"/>
        <end position="194"/>
    </location>
</feature>
<evidence type="ECO:0000256" key="7">
    <source>
        <dbReference type="ARBA" id="ARBA00022989"/>
    </source>
</evidence>
<feature type="transmembrane region" description="Helical" evidence="9">
    <location>
        <begin position="275"/>
        <end position="297"/>
    </location>
</feature>
<evidence type="ECO:0000256" key="6">
    <source>
        <dbReference type="ARBA" id="ARBA00022692"/>
    </source>
</evidence>
<dbReference type="PANTHER" id="PTHR10050">
    <property type="entry name" value="DOLICHYL-PHOSPHATE-MANNOSE--PROTEIN MANNOSYLTRANSFERASE"/>
    <property type="match status" value="1"/>
</dbReference>
<dbReference type="PANTHER" id="PTHR10050:SF51">
    <property type="entry name" value="PROTEIN O-MANNOSYL-TRANSFERASE 1"/>
    <property type="match status" value="1"/>
</dbReference>
<dbReference type="Pfam" id="PF02366">
    <property type="entry name" value="PMT"/>
    <property type="match status" value="1"/>
</dbReference>
<dbReference type="EC" id="2.4.1.109" evidence="9"/>
<feature type="domain" description="ArnT-like N-terminal" evidence="10">
    <location>
        <begin position="44"/>
        <end position="295"/>
    </location>
</feature>
<feature type="transmembrane region" description="Helical" evidence="9">
    <location>
        <begin position="214"/>
        <end position="231"/>
    </location>
</feature>
<feature type="transmembrane region" description="Helical" evidence="9">
    <location>
        <begin position="693"/>
        <end position="713"/>
    </location>
</feature>
<protein>
    <recommendedName>
        <fullName evidence="9">Dolichyl-phosphate-mannose--protein mannosyltransferase</fullName>
        <ecNumber evidence="9">2.4.1.109</ecNumber>
    </recommendedName>
</protein>
<feature type="domain" description="Protein O-mannosyl-transferase C-terminal four TM" evidence="11">
    <location>
        <begin position="529"/>
        <end position="730"/>
    </location>
</feature>
<reference evidence="12 13" key="1">
    <citation type="submission" date="2020-05" db="EMBL/GenBank/DDBJ databases">
        <authorList>
            <person name="Casaregola S."/>
            <person name="Devillers H."/>
            <person name="Grondin C."/>
        </authorList>
    </citation>
    <scope>NUCLEOTIDE SEQUENCE [LARGE SCALE GENOMIC DNA]</scope>
    <source>
        <strain evidence="12 13">CLIB 1767</strain>
    </source>
</reference>
<comment type="caution">
    <text evidence="12">The sequence shown here is derived from an EMBL/GenBank/DDBJ whole genome shotgun (WGS) entry which is preliminary data.</text>
</comment>
<comment type="similarity">
    <text evidence="3 9">Belongs to the glycosyltransferase 39 family.</text>
</comment>
<dbReference type="EMBL" id="CAEFZW010000004">
    <property type="protein sequence ID" value="CAB4254427.1"/>
    <property type="molecule type" value="Genomic_DNA"/>
</dbReference>
<keyword evidence="7 9" id="KW-1133">Transmembrane helix</keyword>
<keyword evidence="6 9" id="KW-0812">Transmembrane</keyword>
<feature type="transmembrane region" description="Helical" evidence="9">
    <location>
        <begin position="654"/>
        <end position="673"/>
    </location>
</feature>
<dbReference type="RefSeq" id="XP_041406271.1">
    <property type="nucleotide sequence ID" value="XM_041550337.1"/>
</dbReference>
<dbReference type="InterPro" id="IPR003342">
    <property type="entry name" value="ArnT-like_N"/>
</dbReference>
<feature type="transmembrane region" description="Helical" evidence="9">
    <location>
        <begin position="623"/>
        <end position="642"/>
    </location>
</feature>
<feature type="transmembrane region" description="Helical" evidence="9">
    <location>
        <begin position="586"/>
        <end position="611"/>
    </location>
</feature>
<keyword evidence="4 9" id="KW-0328">Glycosyltransferase</keyword>
<comment type="subcellular location">
    <subcellularLocation>
        <location evidence="1">Endomembrane system</location>
        <topology evidence="1">Multi-pass membrane protein</topology>
    </subcellularLocation>
    <subcellularLocation>
        <location evidence="9">Endoplasmic reticulum membrane</location>
        <topology evidence="9">Multi-pass membrane protein</topology>
    </subcellularLocation>
</comment>
<evidence type="ECO:0000256" key="8">
    <source>
        <dbReference type="ARBA" id="ARBA00023136"/>
    </source>
</evidence>
<feature type="transmembrane region" description="Helical" evidence="9">
    <location>
        <begin position="237"/>
        <end position="254"/>
    </location>
</feature>
<dbReference type="SUPFAM" id="SSF82109">
    <property type="entry name" value="MIR domain"/>
    <property type="match status" value="1"/>
</dbReference>